<keyword evidence="1" id="KW-0812">Transmembrane</keyword>
<keyword evidence="1" id="KW-1133">Transmembrane helix</keyword>
<dbReference type="AlphaFoldDB" id="A0A9P4NIQ2"/>
<feature type="transmembrane region" description="Helical" evidence="1">
    <location>
        <begin position="193"/>
        <end position="215"/>
    </location>
</feature>
<evidence type="ECO:0000256" key="1">
    <source>
        <dbReference type="SAM" id="Phobius"/>
    </source>
</evidence>
<proteinExistence type="predicted"/>
<reference evidence="2" key="1">
    <citation type="journal article" date="2020" name="Stud. Mycol.">
        <title>101 Dothideomycetes genomes: a test case for predicting lifestyles and emergence of pathogens.</title>
        <authorList>
            <person name="Haridas S."/>
            <person name="Albert R."/>
            <person name="Binder M."/>
            <person name="Bloem J."/>
            <person name="Labutti K."/>
            <person name="Salamov A."/>
            <person name="Andreopoulos B."/>
            <person name="Baker S."/>
            <person name="Barry K."/>
            <person name="Bills G."/>
            <person name="Bluhm B."/>
            <person name="Cannon C."/>
            <person name="Castanera R."/>
            <person name="Culley D."/>
            <person name="Daum C."/>
            <person name="Ezra D."/>
            <person name="Gonzalez J."/>
            <person name="Henrissat B."/>
            <person name="Kuo A."/>
            <person name="Liang C."/>
            <person name="Lipzen A."/>
            <person name="Lutzoni F."/>
            <person name="Magnuson J."/>
            <person name="Mondo S."/>
            <person name="Nolan M."/>
            <person name="Ohm R."/>
            <person name="Pangilinan J."/>
            <person name="Park H.-J."/>
            <person name="Ramirez L."/>
            <person name="Alfaro M."/>
            <person name="Sun H."/>
            <person name="Tritt A."/>
            <person name="Yoshinaga Y."/>
            <person name="Zwiers L.-H."/>
            <person name="Turgeon B."/>
            <person name="Goodwin S."/>
            <person name="Spatafora J."/>
            <person name="Crous P."/>
            <person name="Grigoriev I."/>
        </authorList>
    </citation>
    <scope>NUCLEOTIDE SEQUENCE</scope>
    <source>
        <strain evidence="2">CBS 130266</strain>
    </source>
</reference>
<sequence>MLLFSKGFFHFVLAFCVGAEFFARREAFVHGLAGSSTSQHEATSTIDPKKPLTKKATGRAPLSQGLCMHVGLLYFAEWTKTHRGTLQGTNVIDEFFAGHGFSEVRCSTNNDGCKNLPKHKAIRRNKKIFANGFNMAQFGFASQYVHQYYAYHAVIIRSIETAGRHIRDNLCADIAKTYFHSTSATQKHPCTKIILAVVMAVALIAIPLAVAYGPALAASVGAWMGIGAAAEGGAAAGTTGAEALVAGVEAALEGGAEAGVEAGLDAGIEAGLESGIDSTIFATESGSMPGTSASAVTPYSYILEMQAEGQPQLSYLNDVYEISKSETEFSQVTV</sequence>
<dbReference type="Proteomes" id="UP000800235">
    <property type="component" value="Unassembled WGS sequence"/>
</dbReference>
<gene>
    <name evidence="2" type="ORF">EJ08DRAFT_477219</name>
</gene>
<organism evidence="2 3">
    <name type="scientific">Tothia fuscella</name>
    <dbReference type="NCBI Taxonomy" id="1048955"/>
    <lineage>
        <taxon>Eukaryota</taxon>
        <taxon>Fungi</taxon>
        <taxon>Dikarya</taxon>
        <taxon>Ascomycota</taxon>
        <taxon>Pezizomycotina</taxon>
        <taxon>Dothideomycetes</taxon>
        <taxon>Pleosporomycetidae</taxon>
        <taxon>Venturiales</taxon>
        <taxon>Cylindrosympodiaceae</taxon>
        <taxon>Tothia</taxon>
    </lineage>
</organism>
<comment type="caution">
    <text evidence="2">The sequence shown here is derived from an EMBL/GenBank/DDBJ whole genome shotgun (WGS) entry which is preliminary data.</text>
</comment>
<name>A0A9P4NIQ2_9PEZI</name>
<dbReference type="EMBL" id="MU007089">
    <property type="protein sequence ID" value="KAF2422599.1"/>
    <property type="molecule type" value="Genomic_DNA"/>
</dbReference>
<evidence type="ECO:0000313" key="2">
    <source>
        <dbReference type="EMBL" id="KAF2422599.1"/>
    </source>
</evidence>
<keyword evidence="1" id="KW-0472">Membrane</keyword>
<evidence type="ECO:0000313" key="3">
    <source>
        <dbReference type="Proteomes" id="UP000800235"/>
    </source>
</evidence>
<protein>
    <submittedName>
        <fullName evidence="2">Uncharacterized protein</fullName>
    </submittedName>
</protein>
<keyword evidence="3" id="KW-1185">Reference proteome</keyword>
<accession>A0A9P4NIQ2</accession>